<comment type="subunit">
    <text evidence="4">Part of the 50S ribosomal subunit.</text>
</comment>
<dbReference type="GO" id="GO:0003735">
    <property type="term" value="F:structural constituent of ribosome"/>
    <property type="evidence" value="ECO:0007669"/>
    <property type="project" value="InterPro"/>
</dbReference>
<dbReference type="Gene3D" id="3.90.1180.10">
    <property type="entry name" value="Ribosomal protein L13"/>
    <property type="match status" value="1"/>
</dbReference>
<sequence>MTESKWILVDAKDISLGRVASFTANRLMGKDKADWTPYADNGDFVIIINSAKAKLTGKKTEDKEYHFHSGYPGGLKTFKYRDMVKKDHSYPLLSAIKGMLPKNKLSDAVIKKVKIYEGEEHPHAAQKPVRVEIADKVK</sequence>
<dbReference type="GO" id="GO:0017148">
    <property type="term" value="P:negative regulation of translation"/>
    <property type="evidence" value="ECO:0007669"/>
    <property type="project" value="TreeGrafter"/>
</dbReference>
<dbReference type="InterPro" id="IPR005822">
    <property type="entry name" value="Ribosomal_uL13"/>
</dbReference>
<keyword evidence="2 4" id="KW-0689">Ribosomal protein</keyword>
<accession>A0A520XF98</accession>
<evidence type="ECO:0000256" key="3">
    <source>
        <dbReference type="ARBA" id="ARBA00023274"/>
    </source>
</evidence>
<comment type="similarity">
    <text evidence="1 4">Belongs to the universal ribosomal protein uL13 family.</text>
</comment>
<organism evidence="5 6">
    <name type="scientific">Candidatus Acidulodesulfobacterium acidiphilum</name>
    <dbReference type="NCBI Taxonomy" id="2597224"/>
    <lineage>
        <taxon>Bacteria</taxon>
        <taxon>Deltaproteobacteria</taxon>
        <taxon>Candidatus Acidulodesulfobacterales</taxon>
        <taxon>Candidatus Acidulodesulfobacterium</taxon>
    </lineage>
</organism>
<dbReference type="InterPro" id="IPR005823">
    <property type="entry name" value="Ribosomal_uL13_bac-type"/>
</dbReference>
<proteinExistence type="inferred from homology"/>
<gene>
    <name evidence="4" type="primary">rplM</name>
    <name evidence="5" type="ORF">EVJ48_03570</name>
</gene>
<dbReference type="Proteomes" id="UP000322454">
    <property type="component" value="Unassembled WGS sequence"/>
</dbReference>
<dbReference type="GO" id="GO:0006412">
    <property type="term" value="P:translation"/>
    <property type="evidence" value="ECO:0007669"/>
    <property type="project" value="UniProtKB-UniRule"/>
</dbReference>
<keyword evidence="3 4" id="KW-0687">Ribonucleoprotein</keyword>
<evidence type="ECO:0000256" key="1">
    <source>
        <dbReference type="ARBA" id="ARBA00006227"/>
    </source>
</evidence>
<dbReference type="InterPro" id="IPR036899">
    <property type="entry name" value="Ribosomal_uL13_sf"/>
</dbReference>
<dbReference type="SUPFAM" id="SSF52161">
    <property type="entry name" value="Ribosomal protein L13"/>
    <property type="match status" value="1"/>
</dbReference>
<comment type="function">
    <text evidence="4">This protein is one of the early assembly proteins of the 50S ribosomal subunit, although it is not seen to bind rRNA by itself. It is important during the early stages of 50S assembly.</text>
</comment>
<dbReference type="Pfam" id="PF00572">
    <property type="entry name" value="Ribosomal_L13"/>
    <property type="match status" value="1"/>
</dbReference>
<name>A0A520XF98_9DELT</name>
<evidence type="ECO:0000256" key="4">
    <source>
        <dbReference type="HAMAP-Rule" id="MF_01366"/>
    </source>
</evidence>
<evidence type="ECO:0000313" key="5">
    <source>
        <dbReference type="EMBL" id="RZV39775.1"/>
    </source>
</evidence>
<dbReference type="HAMAP" id="MF_01366">
    <property type="entry name" value="Ribosomal_uL13"/>
    <property type="match status" value="1"/>
</dbReference>
<evidence type="ECO:0000313" key="6">
    <source>
        <dbReference type="Proteomes" id="UP000322454"/>
    </source>
</evidence>
<comment type="caution">
    <text evidence="5">The sequence shown here is derived from an EMBL/GenBank/DDBJ whole genome shotgun (WGS) entry which is preliminary data.</text>
</comment>
<evidence type="ECO:0000256" key="2">
    <source>
        <dbReference type="ARBA" id="ARBA00022980"/>
    </source>
</evidence>
<dbReference type="PANTHER" id="PTHR11545:SF2">
    <property type="entry name" value="LARGE RIBOSOMAL SUBUNIT PROTEIN UL13M"/>
    <property type="match status" value="1"/>
</dbReference>
<dbReference type="GO" id="GO:0003729">
    <property type="term" value="F:mRNA binding"/>
    <property type="evidence" value="ECO:0007669"/>
    <property type="project" value="TreeGrafter"/>
</dbReference>
<dbReference type="NCBIfam" id="TIGR01066">
    <property type="entry name" value="rplM_bact"/>
    <property type="match status" value="1"/>
</dbReference>
<dbReference type="CDD" id="cd00392">
    <property type="entry name" value="Ribosomal_L13"/>
    <property type="match status" value="1"/>
</dbReference>
<reference evidence="5 6" key="1">
    <citation type="submission" date="2019-01" db="EMBL/GenBank/DDBJ databases">
        <title>Insights into ecological role of a new deltaproteobacterial order Candidatus Sinidesulfobacterales (Sva0485) by metagenomics and metatranscriptomics.</title>
        <authorList>
            <person name="Tan S."/>
            <person name="Liu J."/>
            <person name="Fang Y."/>
            <person name="Hedlund B."/>
            <person name="Lian Z.-H."/>
            <person name="Huang L.-Y."/>
            <person name="Li J.-T."/>
            <person name="Huang L.-N."/>
            <person name="Li W.-J."/>
            <person name="Jiang H.-C."/>
            <person name="Dong H.-L."/>
            <person name="Shu W.-S."/>
        </authorList>
    </citation>
    <scope>NUCLEOTIDE SEQUENCE [LARGE SCALE GENOMIC DNA]</scope>
    <source>
        <strain evidence="5">AP4</strain>
    </source>
</reference>
<dbReference type="AlphaFoldDB" id="A0A520XF98"/>
<protein>
    <recommendedName>
        <fullName evidence="4">Large ribosomal subunit protein uL13</fullName>
    </recommendedName>
</protein>
<dbReference type="EMBL" id="SHMQ01000006">
    <property type="protein sequence ID" value="RZV39775.1"/>
    <property type="molecule type" value="Genomic_DNA"/>
</dbReference>
<dbReference type="PIRSF" id="PIRSF002181">
    <property type="entry name" value="Ribosomal_L13"/>
    <property type="match status" value="1"/>
</dbReference>
<dbReference type="GO" id="GO:0022625">
    <property type="term" value="C:cytosolic large ribosomal subunit"/>
    <property type="evidence" value="ECO:0007669"/>
    <property type="project" value="TreeGrafter"/>
</dbReference>
<dbReference type="PANTHER" id="PTHR11545">
    <property type="entry name" value="RIBOSOMAL PROTEIN L13"/>
    <property type="match status" value="1"/>
</dbReference>